<accession>A0ABP7L5X3</accession>
<dbReference type="InterPro" id="IPR036702">
    <property type="entry name" value="ComB-like_sf"/>
</dbReference>
<dbReference type="EMBL" id="BAABCN010000018">
    <property type="protein sequence ID" value="GAA3895536.1"/>
    <property type="molecule type" value="Genomic_DNA"/>
</dbReference>
<proteinExistence type="predicted"/>
<name>A0ABP7L5X3_9MICO</name>
<dbReference type="InterPro" id="IPR005238">
    <property type="entry name" value="ComB-like"/>
</dbReference>
<sequence>MNEAQPQQAYQVRFDWGTAGFQALSASADVVVIADALPATTTNGAHFAGAAGAAGTTNRGQAQHVISASLNNRSAVADWVLARQAEKGARFSVAVIAAGERRADGTLRFAVEDLFVAGAVIDALSTLGIDHCSPEAAAASAGFVGLKQAIRHLVSASETGLALGALGRQDEIRAASQLDSSTEVVATGEFHFLA</sequence>
<evidence type="ECO:0000313" key="3">
    <source>
        <dbReference type="Proteomes" id="UP001501803"/>
    </source>
</evidence>
<dbReference type="Gene3D" id="3.90.1560.10">
    <property type="entry name" value="ComB-like"/>
    <property type="match status" value="1"/>
</dbReference>
<dbReference type="SUPFAM" id="SSF142823">
    <property type="entry name" value="ComB-like"/>
    <property type="match status" value="1"/>
</dbReference>
<dbReference type="Proteomes" id="UP001501803">
    <property type="component" value="Unassembled WGS sequence"/>
</dbReference>
<keyword evidence="3" id="KW-1185">Reference proteome</keyword>
<organism evidence="2 3">
    <name type="scientific">Leifsonia kafniensis</name>
    <dbReference type="NCBI Taxonomy" id="475957"/>
    <lineage>
        <taxon>Bacteria</taxon>
        <taxon>Bacillati</taxon>
        <taxon>Actinomycetota</taxon>
        <taxon>Actinomycetes</taxon>
        <taxon>Micrococcales</taxon>
        <taxon>Microbacteriaceae</taxon>
        <taxon>Leifsonia</taxon>
    </lineage>
</organism>
<dbReference type="Pfam" id="PF04029">
    <property type="entry name" value="2-ph_phosp"/>
    <property type="match status" value="1"/>
</dbReference>
<comment type="caution">
    <text evidence="2">The sequence shown here is derived from an EMBL/GenBank/DDBJ whole genome shotgun (WGS) entry which is preliminary data.</text>
</comment>
<evidence type="ECO:0000256" key="1">
    <source>
        <dbReference type="ARBA" id="ARBA00021948"/>
    </source>
</evidence>
<gene>
    <name evidence="2" type="ORF">GCM10022381_41350</name>
</gene>
<reference evidence="3" key="1">
    <citation type="journal article" date="2019" name="Int. J. Syst. Evol. Microbiol.">
        <title>The Global Catalogue of Microorganisms (GCM) 10K type strain sequencing project: providing services to taxonomists for standard genome sequencing and annotation.</title>
        <authorList>
            <consortium name="The Broad Institute Genomics Platform"/>
            <consortium name="The Broad Institute Genome Sequencing Center for Infectious Disease"/>
            <person name="Wu L."/>
            <person name="Ma J."/>
        </authorList>
    </citation>
    <scope>NUCLEOTIDE SEQUENCE [LARGE SCALE GENOMIC DNA]</scope>
    <source>
        <strain evidence="3">JCM 17021</strain>
    </source>
</reference>
<dbReference type="RefSeq" id="WP_345069820.1">
    <property type="nucleotide sequence ID" value="NZ_BAABCN010000018.1"/>
</dbReference>
<protein>
    <recommendedName>
        <fullName evidence="1">Probable 2-phosphosulfolactate phosphatase</fullName>
    </recommendedName>
</protein>
<evidence type="ECO:0000313" key="2">
    <source>
        <dbReference type="EMBL" id="GAA3895536.1"/>
    </source>
</evidence>